<dbReference type="InterPro" id="IPR039373">
    <property type="entry name" value="Peptidase_M28B"/>
</dbReference>
<dbReference type="AlphaFoldDB" id="A7TEM1"/>
<dbReference type="InterPro" id="IPR046450">
    <property type="entry name" value="PA_dom_sf"/>
</dbReference>
<dbReference type="PANTHER" id="PTHR10404:SF46">
    <property type="entry name" value="VACUOLAR PROTEIN SORTING-ASSOCIATED PROTEIN 70"/>
    <property type="match status" value="1"/>
</dbReference>
<keyword evidence="3" id="KW-1133">Transmembrane helix</keyword>
<dbReference type="SUPFAM" id="SSF53187">
    <property type="entry name" value="Zn-dependent exopeptidases"/>
    <property type="match status" value="1"/>
</dbReference>
<dbReference type="InterPro" id="IPR007484">
    <property type="entry name" value="Peptidase_M28"/>
</dbReference>
<keyword evidence="3" id="KW-0472">Membrane</keyword>
<dbReference type="OrthoDB" id="5841748at2759"/>
<dbReference type="InterPro" id="IPR007365">
    <property type="entry name" value="TFR-like_dimer_dom"/>
</dbReference>
<dbReference type="FunFam" id="3.40.630.10:FF:000101">
    <property type="entry name" value="N-acetylated alpha-linked acidic dipeptidase like 1"/>
    <property type="match status" value="1"/>
</dbReference>
<evidence type="ECO:0000313" key="8">
    <source>
        <dbReference type="Proteomes" id="UP000000267"/>
    </source>
</evidence>
<dbReference type="CDD" id="cd08022">
    <property type="entry name" value="M28_PSMA_like"/>
    <property type="match status" value="1"/>
</dbReference>
<evidence type="ECO:0000256" key="2">
    <source>
        <dbReference type="SAM" id="MobiDB-lite"/>
    </source>
</evidence>
<dbReference type="Gene3D" id="3.40.630.10">
    <property type="entry name" value="Zn peptidases"/>
    <property type="match status" value="1"/>
</dbReference>
<dbReference type="Pfam" id="PF04253">
    <property type="entry name" value="TFR_dimer"/>
    <property type="match status" value="1"/>
</dbReference>
<evidence type="ECO:0000259" key="4">
    <source>
        <dbReference type="Pfam" id="PF02225"/>
    </source>
</evidence>
<dbReference type="SUPFAM" id="SSF47672">
    <property type="entry name" value="Transferrin receptor-like dimerisation domain"/>
    <property type="match status" value="1"/>
</dbReference>
<dbReference type="InterPro" id="IPR003137">
    <property type="entry name" value="PA_domain"/>
</dbReference>
<dbReference type="SUPFAM" id="SSF52025">
    <property type="entry name" value="PA domain"/>
    <property type="match status" value="1"/>
</dbReference>
<evidence type="ECO:0000256" key="3">
    <source>
        <dbReference type="SAM" id="Phobius"/>
    </source>
</evidence>
<dbReference type="InterPro" id="IPR036757">
    <property type="entry name" value="TFR-like_dimer_dom_sf"/>
</dbReference>
<dbReference type="OMA" id="RNGMIAR"/>
<dbReference type="PhylomeDB" id="A7TEM1"/>
<protein>
    <recommendedName>
        <fullName evidence="9">FXNA-related family protease 1</fullName>
    </recommendedName>
</protein>
<evidence type="ECO:0008006" key="9">
    <source>
        <dbReference type="Google" id="ProtNLM"/>
    </source>
</evidence>
<dbReference type="KEGG" id="vpo:Kpol_1036p74"/>
<dbReference type="Gene3D" id="3.50.30.30">
    <property type="match status" value="1"/>
</dbReference>
<feature type="domain" description="Peptidase M28" evidence="6">
    <location>
        <begin position="368"/>
        <end position="559"/>
    </location>
</feature>
<dbReference type="GO" id="GO:0004180">
    <property type="term" value="F:carboxypeptidase activity"/>
    <property type="evidence" value="ECO:0007669"/>
    <property type="project" value="TreeGrafter"/>
</dbReference>
<feature type="region of interest" description="Disordered" evidence="2">
    <location>
        <begin position="243"/>
        <end position="267"/>
    </location>
</feature>
<dbReference type="STRING" id="436907.A7TEM1"/>
<dbReference type="HOGENOM" id="CLU_005688_2_0_1"/>
<dbReference type="FunFam" id="3.50.30.30:FF:000008">
    <property type="entry name" value="Glutamate carboxypeptidase 2"/>
    <property type="match status" value="1"/>
</dbReference>
<feature type="compositionally biased region" description="Polar residues" evidence="2">
    <location>
        <begin position="257"/>
        <end position="267"/>
    </location>
</feature>
<name>A7TEM1_VANPO</name>
<evidence type="ECO:0000259" key="6">
    <source>
        <dbReference type="Pfam" id="PF04389"/>
    </source>
</evidence>
<keyword evidence="3" id="KW-0812">Transmembrane</keyword>
<feature type="domain" description="PA" evidence="4">
    <location>
        <begin position="179"/>
        <end position="251"/>
    </location>
</feature>
<feature type="domain" description="Transferrin receptor-like dimerisation" evidence="5">
    <location>
        <begin position="691"/>
        <end position="757"/>
    </location>
</feature>
<dbReference type="InParanoid" id="A7TEM1"/>
<dbReference type="EMBL" id="DS480380">
    <property type="protein sequence ID" value="EDO19328.1"/>
    <property type="molecule type" value="Genomic_DNA"/>
</dbReference>
<proteinExistence type="inferred from homology"/>
<evidence type="ECO:0000313" key="7">
    <source>
        <dbReference type="EMBL" id="EDO19328.1"/>
    </source>
</evidence>
<dbReference type="Pfam" id="PF02225">
    <property type="entry name" value="PA"/>
    <property type="match status" value="1"/>
</dbReference>
<dbReference type="eggNOG" id="KOG2195">
    <property type="taxonomic scope" value="Eukaryota"/>
</dbReference>
<dbReference type="Pfam" id="PF04389">
    <property type="entry name" value="Peptidase_M28"/>
    <property type="match status" value="1"/>
</dbReference>
<dbReference type="GeneID" id="5547669"/>
<dbReference type="Gene3D" id="1.20.930.40">
    <property type="entry name" value="Transferrin receptor-like, dimerisation domain"/>
    <property type="match status" value="1"/>
</dbReference>
<dbReference type="CDD" id="cd02121">
    <property type="entry name" value="PA_GCPII_like"/>
    <property type="match status" value="1"/>
</dbReference>
<dbReference type="RefSeq" id="XP_001647186.1">
    <property type="nucleotide sequence ID" value="XM_001647136.1"/>
</dbReference>
<organism evidence="8">
    <name type="scientific">Vanderwaltozyma polyspora (strain ATCC 22028 / DSM 70294 / BCRC 21397 / CBS 2163 / NBRC 10782 / NRRL Y-8283 / UCD 57-17)</name>
    <name type="common">Kluyveromyces polysporus</name>
    <dbReference type="NCBI Taxonomy" id="436907"/>
    <lineage>
        <taxon>Eukaryota</taxon>
        <taxon>Fungi</taxon>
        <taxon>Dikarya</taxon>
        <taxon>Ascomycota</taxon>
        <taxon>Saccharomycotina</taxon>
        <taxon>Saccharomycetes</taxon>
        <taxon>Saccharomycetales</taxon>
        <taxon>Saccharomycetaceae</taxon>
        <taxon>Vanderwaltozyma</taxon>
    </lineage>
</organism>
<dbReference type="PANTHER" id="PTHR10404">
    <property type="entry name" value="N-ACETYLATED-ALPHA-LINKED ACIDIC DIPEPTIDASE"/>
    <property type="match status" value="1"/>
</dbReference>
<feature type="transmembrane region" description="Helical" evidence="3">
    <location>
        <begin position="32"/>
        <end position="49"/>
    </location>
</feature>
<reference evidence="7 8" key="1">
    <citation type="journal article" date="2007" name="Proc. Natl. Acad. Sci. U.S.A.">
        <title>Independent sorting-out of thousands of duplicated gene pairs in two yeast species descended from a whole-genome duplication.</title>
        <authorList>
            <person name="Scannell D.R."/>
            <person name="Frank A.C."/>
            <person name="Conant G.C."/>
            <person name="Byrne K.P."/>
            <person name="Woolfit M."/>
            <person name="Wolfe K.H."/>
        </authorList>
    </citation>
    <scope>NUCLEOTIDE SEQUENCE [LARGE SCALE GENOMIC DNA]</scope>
    <source>
        <strain evidence="8">ATCC 22028 / DSM 70294 / BCRC 21397 / CBS 2163 / NBRC 10782 / NRRL Y-8283 / UCD 57-17</strain>
    </source>
</reference>
<gene>
    <name evidence="7" type="ORF">Kpol_1036p74</name>
</gene>
<dbReference type="Proteomes" id="UP000000267">
    <property type="component" value="Unassembled WGS sequence"/>
</dbReference>
<evidence type="ECO:0000256" key="1">
    <source>
        <dbReference type="ARBA" id="ARBA00005634"/>
    </source>
</evidence>
<accession>A7TEM1</accession>
<keyword evidence="8" id="KW-1185">Reference proteome</keyword>
<evidence type="ECO:0000259" key="5">
    <source>
        <dbReference type="Pfam" id="PF04253"/>
    </source>
</evidence>
<sequence length="784" mass="88888">MSSEIFDKYVDEKLSNPIEVESRIETRKKGVSWVRITILFLFAIFFIYLRRFVNTLQELTFYVGPDGPEIEEQFLEHLKTNLAGNWSRKYTSIPHLAGQGKELLEFTAEKFKEYGLETEVESFDIYLNYPVDNGLKLIKDDSEVVYEASLKEDELEDDPTTIGDDLIPTFHGYSASGNVTAQFVYVNYGTKKDFETLDKLGVELEGKIAIARYGGIFRGLKVKFAQERGCVGVLIYSDPGDDNFNEDQGYKPYPQGPSRNPSSVQRGSVQFLSQMPGDPTTPGVPSQGNVTRVDPYNSIPKIPSLPVSFAEIEPILKKLNGHGINSSEDISSDWVGGLADFKYWTGPNPDYTINLYNEQSYDIRPIYNVYGKLRGRDPSEGYIIIGNHRDAWIKGGASDPNSGSASMLEIIRGFHELSKTGWVPERTIIFASWDGEEYGLLGSTEFGEKYGERLKGHCYAYLNVDVSVGGTGLKLESSPSLNHVLNTALKQVQYPGSETPQSLYEHFYETPDKKIGILGSGSDFTVFLEHLGIPSVDLGFDHGDNDPVYHYHSNYDSYKWMSEMMDPGFKYHQAVAKYLGLVALKLSGQKVVPLKMAEYATELKGYYDELSARIPDDWLSKKITKRRRCHERKHNVNETTIEELVVLTKLSLSDAIGSSIKLDNKTSYLQDLWDNSVDMPFWKRIILAGWIKYTNIRLLLLERTFLVEEGLKGRPWFKHMVYAAGRDTGYEGFALPGMKEALDDSDFWELVKWLKTIYSVTQDLNVRIGYEKESLMESSFFNTK</sequence>
<comment type="similarity">
    <text evidence="1">Belongs to the peptidase M28 family. M28B subfamily.</text>
</comment>